<dbReference type="GO" id="GO:0004930">
    <property type="term" value="F:G protein-coupled receptor activity"/>
    <property type="evidence" value="ECO:0007669"/>
    <property type="project" value="UniProtKB-KW"/>
</dbReference>
<keyword evidence="2" id="KW-1003">Cell membrane</keyword>
<evidence type="ECO:0000313" key="8">
    <source>
        <dbReference type="Proteomes" id="UP001152795"/>
    </source>
</evidence>
<dbReference type="AlphaFoldDB" id="A0A6S7KET7"/>
<dbReference type="EMBL" id="CACRXK020010254">
    <property type="protein sequence ID" value="CAB4018998.1"/>
    <property type="molecule type" value="Genomic_DNA"/>
</dbReference>
<dbReference type="Gene3D" id="1.20.1070.10">
    <property type="entry name" value="Rhodopsin 7-helix transmembrane proteins"/>
    <property type="match status" value="1"/>
</dbReference>
<evidence type="ECO:0000256" key="6">
    <source>
        <dbReference type="RuleBase" id="RU000688"/>
    </source>
</evidence>
<keyword evidence="6 7" id="KW-0675">Receptor</keyword>
<comment type="similarity">
    <text evidence="6">Belongs to the G-protein coupled receptor 1 family.</text>
</comment>
<protein>
    <submittedName>
        <fullName evidence="7">D(2) dopamine receptor-like</fullName>
    </submittedName>
</protein>
<organism evidence="7 8">
    <name type="scientific">Paramuricea clavata</name>
    <name type="common">Red gorgonian</name>
    <name type="synonym">Violescent sea-whip</name>
    <dbReference type="NCBI Taxonomy" id="317549"/>
    <lineage>
        <taxon>Eukaryota</taxon>
        <taxon>Metazoa</taxon>
        <taxon>Cnidaria</taxon>
        <taxon>Anthozoa</taxon>
        <taxon>Octocorallia</taxon>
        <taxon>Malacalcyonacea</taxon>
        <taxon>Plexauridae</taxon>
        <taxon>Paramuricea</taxon>
    </lineage>
</organism>
<dbReference type="SUPFAM" id="SSF81321">
    <property type="entry name" value="Family A G protein-coupled receptor-like"/>
    <property type="match status" value="1"/>
</dbReference>
<dbReference type="PROSITE" id="PS50262">
    <property type="entry name" value="G_PROTEIN_RECEP_F1_2"/>
    <property type="match status" value="1"/>
</dbReference>
<dbReference type="PANTHER" id="PTHR22750">
    <property type="entry name" value="G-PROTEIN COUPLED RECEPTOR"/>
    <property type="match status" value="1"/>
</dbReference>
<evidence type="ECO:0000256" key="1">
    <source>
        <dbReference type="ARBA" id="ARBA00004651"/>
    </source>
</evidence>
<evidence type="ECO:0000313" key="7">
    <source>
        <dbReference type="EMBL" id="CAB4018998.1"/>
    </source>
</evidence>
<proteinExistence type="inferred from homology"/>
<accession>A0A6S7KET7</accession>
<dbReference type="GO" id="GO:0005886">
    <property type="term" value="C:plasma membrane"/>
    <property type="evidence" value="ECO:0007669"/>
    <property type="project" value="UniProtKB-SubCell"/>
</dbReference>
<comment type="caution">
    <text evidence="7">The sequence shown here is derived from an EMBL/GenBank/DDBJ whole genome shotgun (WGS) entry which is preliminary data.</text>
</comment>
<evidence type="ECO:0000256" key="5">
    <source>
        <dbReference type="ARBA" id="ARBA00023136"/>
    </source>
</evidence>
<dbReference type="CDD" id="cd00637">
    <property type="entry name" value="7tm_classA_rhodopsin-like"/>
    <property type="match status" value="1"/>
</dbReference>
<name>A0A6S7KET7_PARCT</name>
<dbReference type="InterPro" id="IPR000276">
    <property type="entry name" value="GPCR_Rhodpsn"/>
</dbReference>
<keyword evidence="8" id="KW-1185">Reference proteome</keyword>
<dbReference type="OrthoDB" id="5984707at2759"/>
<keyword evidence="3 6" id="KW-0812">Transmembrane</keyword>
<dbReference type="InterPro" id="IPR017452">
    <property type="entry name" value="GPCR_Rhodpsn_7TM"/>
</dbReference>
<dbReference type="PRINTS" id="PR00237">
    <property type="entry name" value="GPCRRHODOPSN"/>
</dbReference>
<keyword evidence="6" id="KW-0807">Transducer</keyword>
<dbReference type="Pfam" id="PF00001">
    <property type="entry name" value="7tm_1"/>
    <property type="match status" value="1"/>
</dbReference>
<evidence type="ECO:0000256" key="3">
    <source>
        <dbReference type="ARBA" id="ARBA00022692"/>
    </source>
</evidence>
<keyword evidence="4" id="KW-1133">Transmembrane helix</keyword>
<keyword evidence="5" id="KW-0472">Membrane</keyword>
<reference evidence="7" key="1">
    <citation type="submission" date="2020-04" db="EMBL/GenBank/DDBJ databases">
        <authorList>
            <person name="Alioto T."/>
            <person name="Alioto T."/>
            <person name="Gomez Garrido J."/>
        </authorList>
    </citation>
    <scope>NUCLEOTIDE SEQUENCE</scope>
    <source>
        <strain evidence="7">A484AB</strain>
    </source>
</reference>
<gene>
    <name evidence="7" type="ORF">PACLA_8A065849</name>
</gene>
<keyword evidence="6" id="KW-0297">G-protein coupled receptor</keyword>
<sequence>MEEMEMNNSATNYIKECSIVGHKRLLIVEFPSSKYVVNQVITSVAMCILMIPVILLNGITVLTIWKSQLMRAKVSHFPVFIQSMADLFVGLLTLPLFSYLHLREVFGSPDCVLSFVLSTIAFIPWGLSVAALSALTIERYMGVLHPFAHLKYVTKKMFLIYICCAILVTLTIIPLAVVSATFYYIFCAVNVMIPMLLHTYCYTRIFYSARKSLLRHNCSTSCEENVSKSRVGKRYSAKELKLAKSCALVVVTFYILCIPGEIVSLYYLEKDIIFYRVTIAWFVTALGVNTILNSVIFFWTRTALRKEAFKVLKGICAN</sequence>
<evidence type="ECO:0000256" key="4">
    <source>
        <dbReference type="ARBA" id="ARBA00022989"/>
    </source>
</evidence>
<evidence type="ECO:0000256" key="2">
    <source>
        <dbReference type="ARBA" id="ARBA00022475"/>
    </source>
</evidence>
<dbReference type="Proteomes" id="UP001152795">
    <property type="component" value="Unassembled WGS sequence"/>
</dbReference>
<dbReference type="PROSITE" id="PS00237">
    <property type="entry name" value="G_PROTEIN_RECEP_F1_1"/>
    <property type="match status" value="1"/>
</dbReference>
<comment type="subcellular location">
    <subcellularLocation>
        <location evidence="1">Cell membrane</location>
        <topology evidence="1">Multi-pass membrane protein</topology>
    </subcellularLocation>
</comment>